<reference evidence="1 2" key="1">
    <citation type="submission" date="2024-03" db="EMBL/GenBank/DDBJ databases">
        <title>Novel species of the genus Variovorax.</title>
        <authorList>
            <person name="Liu Q."/>
            <person name="Xin Y.-H."/>
        </authorList>
    </citation>
    <scope>NUCLEOTIDE SEQUENCE [LARGE SCALE GENOMIC DNA]</scope>
    <source>
        <strain evidence="1 2">KACC 18901</strain>
    </source>
</reference>
<sequence>MLISVLIPAYARPEQLGEALASIAQQDRALIGEIIIGDDSPREYWERNRAVIAASGLADLIDYVPSDPPKGTYPNQCFLGMRARFGHLLYLHNDDTLCPDALRVLADASMSETDDSVKLWFGRNLIMDEDGRVDLVRSAENDRVYGKTGSARAQPMWQWCLTQSVPPDAFLIERDTYLQYMQGPRDGNVGDWAMHVRLANGGVSARYIDREVSAYRVQADSVTNAGRGMDVHLYYEFTKQLRVPPEGIALRQKRASRIAPVATMRYARDGERLRAWKCFVSPDWNWRQRLSGRGMMALVALSMPRPLWTWALRNRD</sequence>
<evidence type="ECO:0008006" key="3">
    <source>
        <dbReference type="Google" id="ProtNLM"/>
    </source>
</evidence>
<dbReference type="SUPFAM" id="SSF53448">
    <property type="entry name" value="Nucleotide-diphospho-sugar transferases"/>
    <property type="match status" value="1"/>
</dbReference>
<proteinExistence type="predicted"/>
<name>A0ABU8X3T6_9BURK</name>
<dbReference type="EMBL" id="JBBKZS010000002">
    <property type="protein sequence ID" value="MEJ8854324.1"/>
    <property type="molecule type" value="Genomic_DNA"/>
</dbReference>
<dbReference type="InterPro" id="IPR029044">
    <property type="entry name" value="Nucleotide-diphossugar_trans"/>
</dbReference>
<evidence type="ECO:0000313" key="2">
    <source>
        <dbReference type="Proteomes" id="UP001367030"/>
    </source>
</evidence>
<dbReference type="Proteomes" id="UP001367030">
    <property type="component" value="Unassembled WGS sequence"/>
</dbReference>
<accession>A0ABU8X3T6</accession>
<dbReference type="RefSeq" id="WP_340334393.1">
    <property type="nucleotide sequence ID" value="NZ_JBBKZS010000002.1"/>
</dbReference>
<dbReference type="Gene3D" id="3.90.550.10">
    <property type="entry name" value="Spore Coat Polysaccharide Biosynthesis Protein SpsA, Chain A"/>
    <property type="match status" value="1"/>
</dbReference>
<gene>
    <name evidence="1" type="ORF">WKW79_07075</name>
</gene>
<organism evidence="1 2">
    <name type="scientific">Variovorax robiniae</name>
    <dbReference type="NCBI Taxonomy" id="1836199"/>
    <lineage>
        <taxon>Bacteria</taxon>
        <taxon>Pseudomonadati</taxon>
        <taxon>Pseudomonadota</taxon>
        <taxon>Betaproteobacteria</taxon>
        <taxon>Burkholderiales</taxon>
        <taxon>Comamonadaceae</taxon>
        <taxon>Variovorax</taxon>
    </lineage>
</organism>
<comment type="caution">
    <text evidence="1">The sequence shown here is derived from an EMBL/GenBank/DDBJ whole genome shotgun (WGS) entry which is preliminary data.</text>
</comment>
<keyword evidence="2" id="KW-1185">Reference proteome</keyword>
<evidence type="ECO:0000313" key="1">
    <source>
        <dbReference type="EMBL" id="MEJ8854324.1"/>
    </source>
</evidence>
<protein>
    <recommendedName>
        <fullName evidence="3">Glycosyltransferase 2-like domain-containing protein</fullName>
    </recommendedName>
</protein>